<protein>
    <submittedName>
        <fullName evidence="1">Uncharacterized protein</fullName>
    </submittedName>
</protein>
<comment type="caution">
    <text evidence="1">The sequence shown here is derived from an EMBL/GenBank/DDBJ whole genome shotgun (WGS) entry which is preliminary data.</text>
</comment>
<gene>
    <name evidence="1" type="ORF">CRV2_00019007</name>
</gene>
<dbReference type="EMBL" id="CADEHS020000197">
    <property type="protein sequence ID" value="CAG9950828.1"/>
    <property type="molecule type" value="Genomic_DNA"/>
</dbReference>
<accession>A0ACA9UCB6</accession>
<keyword evidence="2" id="KW-1185">Reference proteome</keyword>
<organism evidence="1 2">
    <name type="scientific">Clonostachys rosea f. rosea IK726</name>
    <dbReference type="NCBI Taxonomy" id="1349383"/>
    <lineage>
        <taxon>Eukaryota</taxon>
        <taxon>Fungi</taxon>
        <taxon>Dikarya</taxon>
        <taxon>Ascomycota</taxon>
        <taxon>Pezizomycotina</taxon>
        <taxon>Sordariomycetes</taxon>
        <taxon>Hypocreomycetidae</taxon>
        <taxon>Hypocreales</taxon>
        <taxon>Bionectriaceae</taxon>
        <taxon>Clonostachys</taxon>
    </lineage>
</organism>
<evidence type="ECO:0000313" key="2">
    <source>
        <dbReference type="Proteomes" id="UP000836387"/>
    </source>
</evidence>
<dbReference type="Proteomes" id="UP000836387">
    <property type="component" value="Unassembled WGS sequence"/>
</dbReference>
<name>A0ACA9UCB6_BIOOC</name>
<proteinExistence type="predicted"/>
<evidence type="ECO:0000313" key="1">
    <source>
        <dbReference type="EMBL" id="CAG9950828.1"/>
    </source>
</evidence>
<sequence length="78" mass="9018">MAYSNRSTSLLIAEAICLLFVSSAIATRLYVKLLILKTHTIDDHFMYLTFPEEVSAKQWMNWNLIKWKLAFTSGTFVN</sequence>
<reference evidence="1" key="2">
    <citation type="submission" date="2021-10" db="EMBL/GenBank/DDBJ databases">
        <authorList>
            <person name="Piombo E."/>
        </authorList>
    </citation>
    <scope>NUCLEOTIDE SEQUENCE</scope>
</reference>
<reference evidence="1" key="1">
    <citation type="submission" date="2020-04" db="EMBL/GenBank/DDBJ databases">
        <authorList>
            <person name="Broberg M."/>
        </authorList>
    </citation>
    <scope>NUCLEOTIDE SEQUENCE</scope>
</reference>